<dbReference type="GO" id="GO:0016799">
    <property type="term" value="F:hydrolase activity, hydrolyzing N-glycosyl compounds"/>
    <property type="evidence" value="ECO:0007669"/>
    <property type="project" value="UniProtKB-UniRule"/>
</dbReference>
<dbReference type="InterPro" id="IPR012092">
    <property type="entry name" value="DNA_glyclase/AP_lyase_Ogg"/>
</dbReference>
<dbReference type="PIRSF" id="PIRSF005954">
    <property type="entry name" value="Thrmst_ogg"/>
    <property type="match status" value="1"/>
</dbReference>
<protein>
    <recommendedName>
        <fullName evidence="7">8-oxoguanine DNA glycosylase/AP lyase</fullName>
    </recommendedName>
    <domain>
        <recommendedName>
            <fullName evidence="7">8-oxoguanine DNA glycosylase</fullName>
            <shortName evidence="7">8-oxoG DNA glycosylase</shortName>
            <ecNumber evidence="7">3.2.2.-</ecNumber>
        </recommendedName>
    </domain>
    <domain>
        <recommendedName>
            <fullName evidence="7">DNA-(apurinic or apyrimidinic site) lyase</fullName>
            <shortName evidence="7">AP lyase</shortName>
            <ecNumber evidence="7">4.2.99.18</ecNumber>
        </recommendedName>
    </domain>
</protein>
<dbReference type="AlphaFoldDB" id="A0A1M6R930"/>
<name>A0A1M6R930_9AQUI</name>
<dbReference type="InterPro" id="IPR011257">
    <property type="entry name" value="DNA_glycosylase"/>
</dbReference>
<dbReference type="GO" id="GO:0006284">
    <property type="term" value="P:base-excision repair"/>
    <property type="evidence" value="ECO:0007669"/>
    <property type="project" value="UniProtKB-UniRule"/>
</dbReference>
<proteinExistence type="inferred from homology"/>
<dbReference type="RefSeq" id="WP_079653719.1">
    <property type="nucleotide sequence ID" value="NZ_LT670846.1"/>
</dbReference>
<evidence type="ECO:0000256" key="3">
    <source>
        <dbReference type="ARBA" id="ARBA00023204"/>
    </source>
</evidence>
<keyword evidence="6 7" id="KW-0326">Glycosidase</keyword>
<evidence type="ECO:0000256" key="7">
    <source>
        <dbReference type="HAMAP-Rule" id="MF_00241"/>
    </source>
</evidence>
<dbReference type="SUPFAM" id="SSF48150">
    <property type="entry name" value="DNA-glycosylase"/>
    <property type="match status" value="1"/>
</dbReference>
<dbReference type="CDD" id="cd00056">
    <property type="entry name" value="ENDO3c"/>
    <property type="match status" value="1"/>
</dbReference>
<dbReference type="STRING" id="381751.SAMN05444391_0556"/>
<feature type="site" description="Important for guanine/8-oxoguanine distinction" evidence="7">
    <location>
        <position position="224"/>
    </location>
</feature>
<keyword evidence="3 7" id="KW-0234">DNA repair</keyword>
<evidence type="ECO:0000256" key="6">
    <source>
        <dbReference type="ARBA" id="ARBA00023295"/>
    </source>
</evidence>
<accession>A0A1M6R930</accession>
<dbReference type="Pfam" id="PF22175">
    <property type="entry name" value="Ogg-HhH"/>
    <property type="match status" value="1"/>
</dbReference>
<feature type="active site" evidence="7">
    <location>
        <position position="147"/>
    </location>
</feature>
<keyword evidence="2 7" id="KW-0378">Hydrolase</keyword>
<evidence type="ECO:0000256" key="2">
    <source>
        <dbReference type="ARBA" id="ARBA00022801"/>
    </source>
</evidence>
<evidence type="ECO:0000256" key="5">
    <source>
        <dbReference type="ARBA" id="ARBA00023268"/>
    </source>
</evidence>
<dbReference type="EC" id="4.2.99.18" evidence="7"/>
<keyword evidence="5 7" id="KW-0511">Multifunctional enzyme</keyword>
<keyword evidence="1 7" id="KW-0227">DNA damage</keyword>
<keyword evidence="10" id="KW-1185">Reference proteome</keyword>
<dbReference type="SMART" id="SM00478">
    <property type="entry name" value="ENDO3c"/>
    <property type="match status" value="1"/>
</dbReference>
<dbReference type="Gene3D" id="1.10.340.30">
    <property type="entry name" value="Hypothetical protein, domain 2"/>
    <property type="match status" value="1"/>
</dbReference>
<dbReference type="GO" id="GO:0140078">
    <property type="term" value="F:class I DNA-(apurinic or apyrimidinic site) endonuclease activity"/>
    <property type="evidence" value="ECO:0007669"/>
    <property type="project" value="UniProtKB-EC"/>
</dbReference>
<dbReference type="Proteomes" id="UP000189810">
    <property type="component" value="Chromosome I"/>
</dbReference>
<evidence type="ECO:0000313" key="9">
    <source>
        <dbReference type="EMBL" id="SHK28926.1"/>
    </source>
</evidence>
<gene>
    <name evidence="7" type="primary">ogg</name>
    <name evidence="9" type="ORF">SAMN05444391_0556</name>
</gene>
<feature type="domain" description="HhH-GPD" evidence="8">
    <location>
        <begin position="57"/>
        <end position="219"/>
    </location>
</feature>
<dbReference type="HAMAP" id="MF_00241">
    <property type="entry name" value="Ogg"/>
    <property type="match status" value="1"/>
</dbReference>
<comment type="function">
    <text evidence="7">Catalyzes the excision of an oxidatively damaged form of guanine (7,8-dihydro-8-oxoguanine = 8-oxoG) from DNA. Also cleaves the DNA backbone at apurinic/apyrimidinic sites (AP sites).</text>
</comment>
<comment type="catalytic activity">
    <reaction evidence="7">
        <text>2'-deoxyribonucleotide-(2'-deoxyribose 5'-phosphate)-2'-deoxyribonucleotide-DNA = a 3'-end 2'-deoxyribonucleotide-(2,3-dehydro-2,3-deoxyribose 5'-phosphate)-DNA + a 5'-end 5'-phospho-2'-deoxyribonucleoside-DNA + H(+)</text>
        <dbReference type="Rhea" id="RHEA:66592"/>
        <dbReference type="Rhea" id="RHEA-COMP:13180"/>
        <dbReference type="Rhea" id="RHEA-COMP:16897"/>
        <dbReference type="Rhea" id="RHEA-COMP:17067"/>
        <dbReference type="ChEBI" id="CHEBI:15378"/>
        <dbReference type="ChEBI" id="CHEBI:136412"/>
        <dbReference type="ChEBI" id="CHEBI:157695"/>
        <dbReference type="ChEBI" id="CHEBI:167181"/>
        <dbReference type="EC" id="4.2.99.18"/>
    </reaction>
</comment>
<sequence length="224" mass="26134">MFEDISRAKEKVGRYVQQRLESFKELGSTGKTHYDFSPFLEVEFDADLFSELAFCILTANSSARLGIRIQKLMMENPQLLDDVEALEKAIASMGHRFARQRAERIVKARQNFERTLSLIRSTKNSKEIRDLLSNANSRYKVEGFGLKEASHFLRNIGYEDVAIIDRHIFRFLMEKRLIPEYKTITRNLYFTAEKVLESIARDMKLSLAELDLYIFYIKTGKVLK</sequence>
<dbReference type="OrthoDB" id="12078at2"/>
<dbReference type="EC" id="3.2.2.-" evidence="7"/>
<dbReference type="InterPro" id="IPR003265">
    <property type="entry name" value="HhH-GPD_domain"/>
</dbReference>
<comment type="similarity">
    <text evidence="7">Belongs to the type-2 OGG1 family.</text>
</comment>
<dbReference type="EMBL" id="LT670846">
    <property type="protein sequence ID" value="SHK28926.1"/>
    <property type="molecule type" value="Genomic_DNA"/>
</dbReference>
<keyword evidence="4 7" id="KW-0456">Lyase</keyword>
<evidence type="ECO:0000313" key="10">
    <source>
        <dbReference type="Proteomes" id="UP000189810"/>
    </source>
</evidence>
<evidence type="ECO:0000256" key="1">
    <source>
        <dbReference type="ARBA" id="ARBA00022763"/>
    </source>
</evidence>
<organism evidence="9 10">
    <name type="scientific">Thermocrinis minervae</name>
    <dbReference type="NCBI Taxonomy" id="381751"/>
    <lineage>
        <taxon>Bacteria</taxon>
        <taxon>Pseudomonadati</taxon>
        <taxon>Aquificota</taxon>
        <taxon>Aquificia</taxon>
        <taxon>Aquificales</taxon>
        <taxon>Aquificaceae</taxon>
        <taxon>Thermocrinis</taxon>
    </lineage>
</organism>
<dbReference type="Gene3D" id="1.10.1670.10">
    <property type="entry name" value="Helix-hairpin-Helix base-excision DNA repair enzymes (C-terminal)"/>
    <property type="match status" value="1"/>
</dbReference>
<evidence type="ECO:0000259" key="8">
    <source>
        <dbReference type="SMART" id="SM00478"/>
    </source>
</evidence>
<reference evidence="9 10" key="1">
    <citation type="submission" date="2016-11" db="EMBL/GenBank/DDBJ databases">
        <authorList>
            <person name="Jaros S."/>
            <person name="Januszkiewicz K."/>
            <person name="Wedrychowicz H."/>
        </authorList>
    </citation>
    <scope>NUCLEOTIDE SEQUENCE [LARGE SCALE GENOMIC DNA]</scope>
    <source>
        <strain evidence="9 10">DSM 19557</strain>
    </source>
</reference>
<dbReference type="NCBIfam" id="NF002305">
    <property type="entry name" value="PRK01229.1"/>
    <property type="match status" value="1"/>
</dbReference>
<dbReference type="InterPro" id="IPR023170">
    <property type="entry name" value="HhH_base_excis_C"/>
</dbReference>
<feature type="active site" evidence="7">
    <location>
        <position position="165"/>
    </location>
</feature>
<evidence type="ECO:0000256" key="4">
    <source>
        <dbReference type="ARBA" id="ARBA00023239"/>
    </source>
</evidence>